<name>A0AAW2VAU9_SESRA</name>
<evidence type="ECO:0000256" key="4">
    <source>
        <dbReference type="ARBA" id="ARBA00022741"/>
    </source>
</evidence>
<comment type="caution">
    <text evidence="10">The sequence shown here is derived from an EMBL/GenBank/DDBJ whole genome shotgun (WGS) entry which is preliminary data.</text>
</comment>
<dbReference type="FunFam" id="2.60.120.430:FF:000001">
    <property type="entry name" value="Receptor-like protein kinase FERONIA"/>
    <property type="match status" value="1"/>
</dbReference>
<reference evidence="10" key="1">
    <citation type="submission" date="2020-06" db="EMBL/GenBank/DDBJ databases">
        <authorList>
            <person name="Li T."/>
            <person name="Hu X."/>
            <person name="Zhang T."/>
            <person name="Song X."/>
            <person name="Zhang H."/>
            <person name="Dai N."/>
            <person name="Sheng W."/>
            <person name="Hou X."/>
            <person name="Wei L."/>
        </authorList>
    </citation>
    <scope>NUCLEOTIDE SEQUENCE</scope>
    <source>
        <strain evidence="10">G02</strain>
        <tissue evidence="10">Leaf</tissue>
    </source>
</reference>
<keyword evidence="8" id="KW-1133">Transmembrane helix</keyword>
<evidence type="ECO:0000256" key="5">
    <source>
        <dbReference type="ARBA" id="ARBA00022840"/>
    </source>
</evidence>
<protein>
    <submittedName>
        <fullName evidence="10">Receptor-like protein kinase</fullName>
    </submittedName>
</protein>
<dbReference type="InterPro" id="IPR045272">
    <property type="entry name" value="ANXUR1/2-like"/>
</dbReference>
<keyword evidence="5" id="KW-0067">ATP-binding</keyword>
<comment type="subcellular location">
    <subcellularLocation>
        <location evidence="1">Membrane</location>
        <topology evidence="1">Single-pass type I membrane protein</topology>
    </subcellularLocation>
</comment>
<evidence type="ECO:0000259" key="9">
    <source>
        <dbReference type="Pfam" id="PF12819"/>
    </source>
</evidence>
<evidence type="ECO:0000256" key="6">
    <source>
        <dbReference type="ARBA" id="ARBA00023180"/>
    </source>
</evidence>
<dbReference type="EMBL" id="JACGWJ010000004">
    <property type="protein sequence ID" value="KAL0426035.1"/>
    <property type="molecule type" value="Genomic_DNA"/>
</dbReference>
<dbReference type="GO" id="GO:0004714">
    <property type="term" value="F:transmembrane receptor protein tyrosine kinase activity"/>
    <property type="evidence" value="ECO:0007669"/>
    <property type="project" value="InterPro"/>
</dbReference>
<evidence type="ECO:0000256" key="2">
    <source>
        <dbReference type="ARBA" id="ARBA00022527"/>
    </source>
</evidence>
<proteinExistence type="predicted"/>
<keyword evidence="3" id="KW-0808">Transferase</keyword>
<keyword evidence="2" id="KW-0723">Serine/threonine-protein kinase</keyword>
<keyword evidence="8" id="KW-0812">Transmembrane</keyword>
<keyword evidence="6" id="KW-0325">Glycoprotein</keyword>
<keyword evidence="10" id="KW-0675">Receptor</keyword>
<accession>A0AAW2VAU9</accession>
<keyword evidence="4" id="KW-0547">Nucleotide-binding</keyword>
<dbReference type="Gene3D" id="2.60.120.430">
    <property type="entry name" value="Galactose-binding lectin"/>
    <property type="match status" value="2"/>
</dbReference>
<dbReference type="Pfam" id="PF12819">
    <property type="entry name" value="Malectin_like"/>
    <property type="match status" value="1"/>
</dbReference>
<reference evidence="10" key="2">
    <citation type="journal article" date="2024" name="Plant">
        <title>Genomic evolution and insights into agronomic trait innovations of Sesamum species.</title>
        <authorList>
            <person name="Miao H."/>
            <person name="Wang L."/>
            <person name="Qu L."/>
            <person name="Liu H."/>
            <person name="Sun Y."/>
            <person name="Le M."/>
            <person name="Wang Q."/>
            <person name="Wei S."/>
            <person name="Zheng Y."/>
            <person name="Lin W."/>
            <person name="Duan Y."/>
            <person name="Cao H."/>
            <person name="Xiong S."/>
            <person name="Wang X."/>
            <person name="Wei L."/>
            <person name="Li C."/>
            <person name="Ma Q."/>
            <person name="Ju M."/>
            <person name="Zhao R."/>
            <person name="Li G."/>
            <person name="Mu C."/>
            <person name="Tian Q."/>
            <person name="Mei H."/>
            <person name="Zhang T."/>
            <person name="Gao T."/>
            <person name="Zhang H."/>
        </authorList>
    </citation>
    <scope>NUCLEOTIDE SEQUENCE</scope>
    <source>
        <strain evidence="10">G02</strain>
    </source>
</reference>
<evidence type="ECO:0000256" key="3">
    <source>
        <dbReference type="ARBA" id="ARBA00022679"/>
    </source>
</evidence>
<keyword evidence="8" id="KW-0472">Membrane</keyword>
<evidence type="ECO:0000256" key="7">
    <source>
        <dbReference type="SAM" id="MobiDB-lite"/>
    </source>
</evidence>
<gene>
    <name evidence="10" type="ORF">Sradi_1138300</name>
</gene>
<dbReference type="GO" id="GO:0016020">
    <property type="term" value="C:membrane"/>
    <property type="evidence" value="ECO:0007669"/>
    <property type="project" value="UniProtKB-SubCell"/>
</dbReference>
<organism evidence="10">
    <name type="scientific">Sesamum radiatum</name>
    <name type="common">Black benniseed</name>
    <dbReference type="NCBI Taxonomy" id="300843"/>
    <lineage>
        <taxon>Eukaryota</taxon>
        <taxon>Viridiplantae</taxon>
        <taxon>Streptophyta</taxon>
        <taxon>Embryophyta</taxon>
        <taxon>Tracheophyta</taxon>
        <taxon>Spermatophyta</taxon>
        <taxon>Magnoliopsida</taxon>
        <taxon>eudicotyledons</taxon>
        <taxon>Gunneridae</taxon>
        <taxon>Pentapetalae</taxon>
        <taxon>asterids</taxon>
        <taxon>lamiids</taxon>
        <taxon>Lamiales</taxon>
        <taxon>Pedaliaceae</taxon>
        <taxon>Sesamum</taxon>
    </lineage>
</organism>
<keyword evidence="10" id="KW-0418">Kinase</keyword>
<evidence type="ECO:0000256" key="8">
    <source>
        <dbReference type="SAM" id="Phobius"/>
    </source>
</evidence>
<dbReference type="PANTHER" id="PTHR34590:SF6">
    <property type="entry name" value="RECEPTOR-LIKE KINASE"/>
    <property type="match status" value="1"/>
</dbReference>
<feature type="transmembrane region" description="Helical" evidence="8">
    <location>
        <begin position="519"/>
        <end position="539"/>
    </location>
</feature>
<feature type="region of interest" description="Disordered" evidence="7">
    <location>
        <begin position="1"/>
        <end position="20"/>
    </location>
</feature>
<dbReference type="AlphaFoldDB" id="A0AAW2VAU9"/>
<dbReference type="GO" id="GO:0005524">
    <property type="term" value="F:ATP binding"/>
    <property type="evidence" value="ECO:0007669"/>
    <property type="project" value="UniProtKB-KW"/>
</dbReference>
<dbReference type="GO" id="GO:0004674">
    <property type="term" value="F:protein serine/threonine kinase activity"/>
    <property type="evidence" value="ECO:0007669"/>
    <property type="project" value="UniProtKB-KW"/>
</dbReference>
<feature type="domain" description="Malectin-like" evidence="9">
    <location>
        <begin position="134"/>
        <end position="491"/>
    </location>
</feature>
<evidence type="ECO:0000313" key="10">
    <source>
        <dbReference type="EMBL" id="KAL0426035.1"/>
    </source>
</evidence>
<evidence type="ECO:0000256" key="1">
    <source>
        <dbReference type="ARBA" id="ARBA00004479"/>
    </source>
</evidence>
<dbReference type="PANTHER" id="PTHR34590">
    <property type="entry name" value="OS03G0124300 PROTEIN-RELATED"/>
    <property type="match status" value="1"/>
</dbReference>
<sequence>MVSFSQYPVHRDPSPARSPSRQGILVAKESFLTYFIILDLTWFEVAADTWVDEVLREPFWPNVLVGLNYGPSPNMSQVSFPFPELLGLNSITIPPEPRLNGDHENLLSTFSLYVSVISLLSVAYAFSPVDHYLVNCGSHSAGTSDLDHRVFIGDASRFLTSTLTIQLESTDSKLTSPSPFYSTARAFDHPAHYAFPIRDRGTHHLVRLHFHPFRNNYNDLLEAEFHVVANGFLLLRNFRIPKTDNFPVIKEFVIPVASEELKIAFVPSGRSKFGFVNAIEVISAPQGLIADVAQLVDFEKNERVNGLLKNGFETVHRVNVGGFKVTPFNDSLWRTWVTDDDYLVSSDGSKEIHFGGRIMYQMGGASREVGPDNVYNTARVIKSSGDLIPNGNLTWLFQVEKGYSYMVRMHFCDIASVAAGMLYFNVYVNGNLAYENLDLSYMTNRLLASPFYADFLVDGDSSGNLVVSVGPSNMSLPRAVDAILNGVEIWKLNNSMGSFDGEVCSDFVWRSWRRVHAGVLLPLVAAVFLLLSVSVFLQWRRSGAVAWSRLPVDVSEADLKSGNHF</sequence>
<dbReference type="InterPro" id="IPR024788">
    <property type="entry name" value="Malectin-like_Carb-bd_dom"/>
</dbReference>